<dbReference type="RefSeq" id="WP_236334766.1">
    <property type="nucleotide sequence ID" value="NZ_JAKIJS010000001.1"/>
</dbReference>
<dbReference type="Gene3D" id="3.40.50.300">
    <property type="entry name" value="P-loop containing nucleotide triphosphate hydrolases"/>
    <property type="match status" value="1"/>
</dbReference>
<evidence type="ECO:0000256" key="3">
    <source>
        <dbReference type="ARBA" id="ARBA00022840"/>
    </source>
</evidence>
<dbReference type="SMART" id="SM00382">
    <property type="entry name" value="AAA"/>
    <property type="match status" value="1"/>
</dbReference>
<evidence type="ECO:0000313" key="6">
    <source>
        <dbReference type="Proteomes" id="UP001649381"/>
    </source>
</evidence>
<comment type="caution">
    <text evidence="5">The sequence shown here is derived from an EMBL/GenBank/DDBJ whole genome shotgun (WGS) entry which is preliminary data.</text>
</comment>
<organism evidence="5 6">
    <name type="scientific">Pseudalkalibacillus berkeleyi</name>
    <dbReference type="NCBI Taxonomy" id="1069813"/>
    <lineage>
        <taxon>Bacteria</taxon>
        <taxon>Bacillati</taxon>
        <taxon>Bacillota</taxon>
        <taxon>Bacilli</taxon>
        <taxon>Bacillales</taxon>
        <taxon>Fictibacillaceae</taxon>
        <taxon>Pseudalkalibacillus</taxon>
    </lineage>
</organism>
<dbReference type="PROSITE" id="PS50893">
    <property type="entry name" value="ABC_TRANSPORTER_2"/>
    <property type="match status" value="1"/>
</dbReference>
<dbReference type="GO" id="GO:0005524">
    <property type="term" value="F:ATP binding"/>
    <property type="evidence" value="ECO:0007669"/>
    <property type="project" value="UniProtKB-KW"/>
</dbReference>
<dbReference type="InterPro" id="IPR027417">
    <property type="entry name" value="P-loop_NTPase"/>
</dbReference>
<evidence type="ECO:0000256" key="1">
    <source>
        <dbReference type="ARBA" id="ARBA00022448"/>
    </source>
</evidence>
<dbReference type="EMBL" id="JAKIJS010000001">
    <property type="protein sequence ID" value="MCF6138367.1"/>
    <property type="molecule type" value="Genomic_DNA"/>
</dbReference>
<feature type="domain" description="ABC transporter" evidence="4">
    <location>
        <begin position="7"/>
        <end position="235"/>
    </location>
</feature>
<evidence type="ECO:0000313" key="5">
    <source>
        <dbReference type="EMBL" id="MCF6138367.1"/>
    </source>
</evidence>
<keyword evidence="3 5" id="KW-0067">ATP-binding</keyword>
<dbReference type="PANTHER" id="PTHR42788:SF21">
    <property type="entry name" value="ABC TRANSPORTER ATP-BINDING PROTEIN"/>
    <property type="match status" value="1"/>
</dbReference>
<reference evidence="5 6" key="1">
    <citation type="submission" date="2022-01" db="EMBL/GenBank/DDBJ databases">
        <title>Alkalihalobacillus sp. EGI L200015, a novel bacterium isolated from a salt lake sediment.</title>
        <authorList>
            <person name="Gao L."/>
            <person name="Fang B.-Z."/>
            <person name="Li W.-J."/>
        </authorList>
    </citation>
    <scope>NUCLEOTIDE SEQUENCE [LARGE SCALE GENOMIC DNA]</scope>
    <source>
        <strain evidence="5 6">KCTC 12718</strain>
    </source>
</reference>
<dbReference type="PANTHER" id="PTHR42788">
    <property type="entry name" value="TAURINE IMPORT ATP-BINDING PROTEIN-RELATED"/>
    <property type="match status" value="1"/>
</dbReference>
<dbReference type="InterPro" id="IPR003593">
    <property type="entry name" value="AAA+_ATPase"/>
</dbReference>
<evidence type="ECO:0000256" key="2">
    <source>
        <dbReference type="ARBA" id="ARBA00022741"/>
    </source>
</evidence>
<dbReference type="InterPro" id="IPR050166">
    <property type="entry name" value="ABC_transporter_ATP-bind"/>
</dbReference>
<dbReference type="Pfam" id="PF00005">
    <property type="entry name" value="ABC_tran"/>
    <property type="match status" value="1"/>
</dbReference>
<keyword evidence="2" id="KW-0547">Nucleotide-binding</keyword>
<dbReference type="CDD" id="cd03293">
    <property type="entry name" value="ABC_NrtD_SsuB_transporters"/>
    <property type="match status" value="1"/>
</dbReference>
<dbReference type="InterPro" id="IPR003439">
    <property type="entry name" value="ABC_transporter-like_ATP-bd"/>
</dbReference>
<protein>
    <submittedName>
        <fullName evidence="5">ABC transporter ATP-binding protein</fullName>
    </submittedName>
</protein>
<dbReference type="Proteomes" id="UP001649381">
    <property type="component" value="Unassembled WGS sequence"/>
</dbReference>
<accession>A0ABS9H3E8</accession>
<name>A0ABS9H3E8_9BACL</name>
<dbReference type="InterPro" id="IPR017871">
    <property type="entry name" value="ABC_transporter-like_CS"/>
</dbReference>
<evidence type="ECO:0000259" key="4">
    <source>
        <dbReference type="PROSITE" id="PS50893"/>
    </source>
</evidence>
<dbReference type="PROSITE" id="PS00211">
    <property type="entry name" value="ABC_TRANSPORTER_1"/>
    <property type="match status" value="1"/>
</dbReference>
<sequence>MSFLTIDRLTHAYFSPTSITNALEDITLEVEEGEFVSLLGPSGCGKTTLLSLIAGLLKPTVGSIKVNNEYVQNAQHQIGYMFQQDYLFPWRTIEENILLGLKIQHKLDDMSTTFTLDLLDQLNLSHTRSKYPRELSGGMRQRIALVRTLATQPVLLLLDEPFSALDYQTKLKLENLVFKTLKEHHKTAVLVTHDIGESIAMSDRVVVLSANPGKIKSIHTVPEHLRKIEPLHVRNHPDFKHIFQTIWEELNELDHEN</sequence>
<keyword evidence="6" id="KW-1185">Reference proteome</keyword>
<proteinExistence type="predicted"/>
<gene>
    <name evidence="5" type="ORF">L2716_11570</name>
</gene>
<keyword evidence="1" id="KW-0813">Transport</keyword>
<dbReference type="SUPFAM" id="SSF52540">
    <property type="entry name" value="P-loop containing nucleoside triphosphate hydrolases"/>
    <property type="match status" value="1"/>
</dbReference>